<evidence type="ECO:0000256" key="1">
    <source>
        <dbReference type="ARBA" id="ARBA00001974"/>
    </source>
</evidence>
<dbReference type="GO" id="GO:0016614">
    <property type="term" value="F:oxidoreductase activity, acting on CH-OH group of donors"/>
    <property type="evidence" value="ECO:0007669"/>
    <property type="project" value="InterPro"/>
</dbReference>
<reference evidence="10" key="2">
    <citation type="submission" date="2023-05" db="EMBL/GenBank/DDBJ databases">
        <authorList>
            <consortium name="Lawrence Berkeley National Laboratory"/>
            <person name="Steindorff A."/>
            <person name="Hensen N."/>
            <person name="Bonometti L."/>
            <person name="Westerberg I."/>
            <person name="Brannstrom I.O."/>
            <person name="Guillou S."/>
            <person name="Cros-Aarteil S."/>
            <person name="Calhoun S."/>
            <person name="Haridas S."/>
            <person name="Kuo A."/>
            <person name="Mondo S."/>
            <person name="Pangilinan J."/>
            <person name="Riley R."/>
            <person name="Labutti K."/>
            <person name="Andreopoulos B."/>
            <person name="Lipzen A."/>
            <person name="Chen C."/>
            <person name="Yanf M."/>
            <person name="Daum C."/>
            <person name="Ng V."/>
            <person name="Clum A."/>
            <person name="Ohm R."/>
            <person name="Martin F."/>
            <person name="Silar P."/>
            <person name="Natvig D."/>
            <person name="Lalanne C."/>
            <person name="Gautier V."/>
            <person name="Ament-Velasquez S.L."/>
            <person name="Kruys A."/>
            <person name="Hutchinson M.I."/>
            <person name="Powell A.J."/>
            <person name="Barry K."/>
            <person name="Miller A.N."/>
            <person name="Grigoriev I.V."/>
            <person name="Debuchy R."/>
            <person name="Gladieux P."/>
            <person name="Thoren M.H."/>
            <person name="Johannesson H."/>
        </authorList>
    </citation>
    <scope>NUCLEOTIDE SEQUENCE</scope>
    <source>
        <strain evidence="10">CBS 141.50</strain>
    </source>
</reference>
<dbReference type="PROSITE" id="PS00624">
    <property type="entry name" value="GMC_OXRED_2"/>
    <property type="match status" value="1"/>
</dbReference>
<evidence type="ECO:0000256" key="6">
    <source>
        <dbReference type="RuleBase" id="RU003968"/>
    </source>
</evidence>
<dbReference type="Pfam" id="PF00732">
    <property type="entry name" value="GMC_oxred_N"/>
    <property type="match status" value="1"/>
</dbReference>
<dbReference type="InterPro" id="IPR000172">
    <property type="entry name" value="GMC_OxRdtase_N"/>
</dbReference>
<dbReference type="InterPro" id="IPR029058">
    <property type="entry name" value="AB_hydrolase_fold"/>
</dbReference>
<name>A0AAN6VAR8_9PEZI</name>
<dbReference type="AlphaFoldDB" id="A0AAN6VAR8"/>
<dbReference type="SUPFAM" id="SSF53474">
    <property type="entry name" value="alpha/beta-Hydrolases"/>
    <property type="match status" value="1"/>
</dbReference>
<dbReference type="PANTHER" id="PTHR11552:SF201">
    <property type="entry name" value="GLUCOSE-METHANOL-CHOLINE OXIDOREDUCTASE N-TERMINAL DOMAIN-CONTAINING PROTEIN"/>
    <property type="match status" value="1"/>
</dbReference>
<organism evidence="10 11">
    <name type="scientific">Dichotomopilus funicola</name>
    <dbReference type="NCBI Taxonomy" id="1934379"/>
    <lineage>
        <taxon>Eukaryota</taxon>
        <taxon>Fungi</taxon>
        <taxon>Dikarya</taxon>
        <taxon>Ascomycota</taxon>
        <taxon>Pezizomycotina</taxon>
        <taxon>Sordariomycetes</taxon>
        <taxon>Sordariomycetidae</taxon>
        <taxon>Sordariales</taxon>
        <taxon>Chaetomiaceae</taxon>
        <taxon>Dichotomopilus</taxon>
    </lineage>
</organism>
<evidence type="ECO:0000256" key="5">
    <source>
        <dbReference type="ARBA" id="ARBA00023002"/>
    </source>
</evidence>
<evidence type="ECO:0000313" key="11">
    <source>
        <dbReference type="Proteomes" id="UP001302676"/>
    </source>
</evidence>
<feature type="domain" description="Glucose-methanol-choline oxidoreductase N-terminal" evidence="9">
    <location>
        <begin position="318"/>
        <end position="332"/>
    </location>
</feature>
<dbReference type="SUPFAM" id="SSF54373">
    <property type="entry name" value="FAD-linked reductases, C-terminal domain"/>
    <property type="match status" value="1"/>
</dbReference>
<evidence type="ECO:0000259" key="9">
    <source>
        <dbReference type="PROSITE" id="PS00624"/>
    </source>
</evidence>
<comment type="caution">
    <text evidence="10">The sequence shown here is derived from an EMBL/GenBank/DDBJ whole genome shotgun (WGS) entry which is preliminary data.</text>
</comment>
<evidence type="ECO:0000256" key="7">
    <source>
        <dbReference type="SAM" id="SignalP"/>
    </source>
</evidence>
<dbReference type="SUPFAM" id="SSF51905">
    <property type="entry name" value="FAD/NAD(P)-binding domain"/>
    <property type="match status" value="1"/>
</dbReference>
<dbReference type="InterPro" id="IPR012132">
    <property type="entry name" value="GMC_OxRdtase"/>
</dbReference>
<keyword evidence="11" id="KW-1185">Reference proteome</keyword>
<feature type="chain" id="PRO_5042939830" description="Glucose-methanol-choline oxidoreductase N-terminal domain-containing protein" evidence="7">
    <location>
        <begin position="25"/>
        <end position="1017"/>
    </location>
</feature>
<evidence type="ECO:0000256" key="4">
    <source>
        <dbReference type="ARBA" id="ARBA00022827"/>
    </source>
</evidence>
<dbReference type="Gene3D" id="3.40.50.1820">
    <property type="entry name" value="alpha/beta hydrolase"/>
    <property type="match status" value="1"/>
</dbReference>
<sequence>MAPIVNVSLILALILWLYVPIIQATNPGQLGIMDYPQLTPEEFAQKKFDFIVIGGGTAGLAVAARLSEHLDFTIGVLEAGSPAVDDDDVDIPGLVGRALGTPLDWGFETVPQKSLDGRILEWNRGKVLGGSSALNYMTWNRPARQDYDDWRDLGNAGWGWDDLLPFLKKSERFHEPSEATQKETPVSLHRGVLGRSGPVQVSYPLEYTASHKLWHRTMNSIGVETNNNHLAGSNIGCWTSVTSVDFRNDTRSYAAAAYYRPVSSRPNLFVLTAAEVHEILLVKGEHRPRSWKAEGVRFSYGGAEFTAFAHREVVLSAGAVQSPQILELSGIGGSANLADCKNIATTSVFEVDPNLPNPDDLQIDSILAAAREEYEKTRTGLLTILPVSLAYVPAAQFIQPDTLNALLSSTAASTSQSPTSQRDHFRRRRFGDRANELGHVEFIFDLANWGIDKPPITLGGKRYASLLQILQYPFAIGSVHIQPPAVESNSTLPRLTIDPQYFGGRDGHIDLEIALSAHRWAEKFSSAQPMASIIHKQVHPSLDEAKTDEGLRTWLRDNAVTDWHPVGTCAMGGDAGAAGGVVDERLRVYGVKGLRVVDASVMPLQISAHLQATKEVSEYIRRIASGTDRSRLHPDVAYKRGDKDLPPRLPIRYSEPNARKVWVLGSFAIGAHPSCLRGGPIFHVSMVTYISDPFVTRHTRFSLTLETHDKPKAVTMGFSSSFPLWLLAASSGLVHASPAITRPDSNNILERAVAATSSPGCGQTPFASGTQSVTVNGKERQFVVRVPENYDSSTPYKLIFAFHWVGGTMEDVSSGGTDKELWAYYGMQRSADETAILVAPQGLNNGWANSGGEDIAFVDAMAEYIEGALCVDQEQRFSIGFSYGASMTYALACARASDFKGVAVIAGGQLSGCDGGNDPVAYLGIHGISDGTLNIAGGRELRDRFVKNNGCAATDAPEPSQGSGTHIKTEYTGCQAGYPVTWIAHDGGHWPGAVDHGPESGANSWVPGEIWSFFTQG</sequence>
<keyword evidence="3 6" id="KW-0285">Flavoprotein</keyword>
<evidence type="ECO:0000256" key="2">
    <source>
        <dbReference type="ARBA" id="ARBA00010790"/>
    </source>
</evidence>
<keyword evidence="5" id="KW-0560">Oxidoreductase</keyword>
<feature type="signal peptide" evidence="7">
    <location>
        <begin position="1"/>
        <end position="24"/>
    </location>
</feature>
<evidence type="ECO:0000259" key="8">
    <source>
        <dbReference type="PROSITE" id="PS00623"/>
    </source>
</evidence>
<reference evidence="10" key="1">
    <citation type="journal article" date="2023" name="Mol. Phylogenet. Evol.">
        <title>Genome-scale phylogeny and comparative genomics of the fungal order Sordariales.</title>
        <authorList>
            <person name="Hensen N."/>
            <person name="Bonometti L."/>
            <person name="Westerberg I."/>
            <person name="Brannstrom I.O."/>
            <person name="Guillou S."/>
            <person name="Cros-Aarteil S."/>
            <person name="Calhoun S."/>
            <person name="Haridas S."/>
            <person name="Kuo A."/>
            <person name="Mondo S."/>
            <person name="Pangilinan J."/>
            <person name="Riley R."/>
            <person name="LaButti K."/>
            <person name="Andreopoulos B."/>
            <person name="Lipzen A."/>
            <person name="Chen C."/>
            <person name="Yan M."/>
            <person name="Daum C."/>
            <person name="Ng V."/>
            <person name="Clum A."/>
            <person name="Steindorff A."/>
            <person name="Ohm R.A."/>
            <person name="Martin F."/>
            <person name="Silar P."/>
            <person name="Natvig D.O."/>
            <person name="Lalanne C."/>
            <person name="Gautier V."/>
            <person name="Ament-Velasquez S.L."/>
            <person name="Kruys A."/>
            <person name="Hutchinson M.I."/>
            <person name="Powell A.J."/>
            <person name="Barry K."/>
            <person name="Miller A.N."/>
            <person name="Grigoriev I.V."/>
            <person name="Debuchy R."/>
            <person name="Gladieux P."/>
            <person name="Hiltunen Thoren M."/>
            <person name="Johannesson H."/>
        </authorList>
    </citation>
    <scope>NUCLEOTIDE SEQUENCE</scope>
    <source>
        <strain evidence="10">CBS 141.50</strain>
    </source>
</reference>
<dbReference type="EMBL" id="MU853555">
    <property type="protein sequence ID" value="KAK4147880.1"/>
    <property type="molecule type" value="Genomic_DNA"/>
</dbReference>
<dbReference type="RefSeq" id="XP_062641251.1">
    <property type="nucleotide sequence ID" value="XM_062785221.1"/>
</dbReference>
<proteinExistence type="inferred from homology"/>
<dbReference type="Gene3D" id="3.30.560.10">
    <property type="entry name" value="Glucose Oxidase, domain 3"/>
    <property type="match status" value="1"/>
</dbReference>
<protein>
    <recommendedName>
        <fullName evidence="8 9">Glucose-methanol-choline oxidoreductase N-terminal domain-containing protein</fullName>
    </recommendedName>
</protein>
<dbReference type="Pfam" id="PF05199">
    <property type="entry name" value="GMC_oxred_C"/>
    <property type="match status" value="1"/>
</dbReference>
<evidence type="ECO:0000313" key="10">
    <source>
        <dbReference type="EMBL" id="KAK4147880.1"/>
    </source>
</evidence>
<keyword evidence="4 6" id="KW-0274">FAD</keyword>
<dbReference type="Gene3D" id="3.50.50.60">
    <property type="entry name" value="FAD/NAD(P)-binding domain"/>
    <property type="match status" value="1"/>
</dbReference>
<keyword evidence="7" id="KW-0732">Signal</keyword>
<dbReference type="Proteomes" id="UP001302676">
    <property type="component" value="Unassembled WGS sequence"/>
</dbReference>
<feature type="domain" description="Glucose-methanol-choline oxidoreductase N-terminal" evidence="8">
    <location>
        <begin position="125"/>
        <end position="148"/>
    </location>
</feature>
<accession>A0AAN6VAR8</accession>
<dbReference type="InterPro" id="IPR007867">
    <property type="entry name" value="GMC_OxRtase_C"/>
</dbReference>
<dbReference type="GeneID" id="87821834"/>
<dbReference type="PROSITE" id="PS00623">
    <property type="entry name" value="GMC_OXRED_1"/>
    <property type="match status" value="1"/>
</dbReference>
<gene>
    <name evidence="10" type="ORF">C8A04DRAFT_8728</name>
</gene>
<dbReference type="PANTHER" id="PTHR11552">
    <property type="entry name" value="GLUCOSE-METHANOL-CHOLINE GMC OXIDOREDUCTASE"/>
    <property type="match status" value="1"/>
</dbReference>
<dbReference type="InterPro" id="IPR036188">
    <property type="entry name" value="FAD/NAD-bd_sf"/>
</dbReference>
<comment type="similarity">
    <text evidence="2 6">Belongs to the GMC oxidoreductase family.</text>
</comment>
<dbReference type="GO" id="GO:0050660">
    <property type="term" value="F:flavin adenine dinucleotide binding"/>
    <property type="evidence" value="ECO:0007669"/>
    <property type="project" value="InterPro"/>
</dbReference>
<comment type="cofactor">
    <cofactor evidence="1">
        <name>FAD</name>
        <dbReference type="ChEBI" id="CHEBI:57692"/>
    </cofactor>
</comment>
<evidence type="ECO:0000256" key="3">
    <source>
        <dbReference type="ARBA" id="ARBA00022630"/>
    </source>
</evidence>